<dbReference type="InterPro" id="IPR006103">
    <property type="entry name" value="Glyco_hydro_2_cat"/>
</dbReference>
<dbReference type="SUPFAM" id="SSF49785">
    <property type="entry name" value="Galactose-binding domain-like"/>
    <property type="match status" value="1"/>
</dbReference>
<reference evidence="8 9" key="1">
    <citation type="submission" date="2024-06" db="EMBL/GenBank/DDBJ databases">
        <authorList>
            <person name="Chen R.Y."/>
        </authorList>
    </citation>
    <scope>NUCLEOTIDE SEQUENCE [LARGE SCALE GENOMIC DNA]</scope>
    <source>
        <strain evidence="8 9">D2</strain>
    </source>
</reference>
<dbReference type="Gene3D" id="2.60.40.10">
    <property type="entry name" value="Immunoglobulins"/>
    <property type="match status" value="1"/>
</dbReference>
<protein>
    <submittedName>
        <fullName evidence="8">Sugar-binding domain-containing protein</fullName>
    </submittedName>
</protein>
<evidence type="ECO:0000313" key="9">
    <source>
        <dbReference type="Proteomes" id="UP001467690"/>
    </source>
</evidence>
<name>A0ABV1RJU0_9ALTE</name>
<dbReference type="InterPro" id="IPR006104">
    <property type="entry name" value="Glyco_hydro_2_N"/>
</dbReference>
<dbReference type="EMBL" id="JBELOE010000239">
    <property type="protein sequence ID" value="MER2492937.1"/>
    <property type="molecule type" value="Genomic_DNA"/>
</dbReference>
<organism evidence="8 9">
    <name type="scientific">Catenovulum sediminis</name>
    <dbReference type="NCBI Taxonomy" id="1740262"/>
    <lineage>
        <taxon>Bacteria</taxon>
        <taxon>Pseudomonadati</taxon>
        <taxon>Pseudomonadota</taxon>
        <taxon>Gammaproteobacteria</taxon>
        <taxon>Alteromonadales</taxon>
        <taxon>Alteromonadaceae</taxon>
        <taxon>Catenovulum</taxon>
    </lineage>
</organism>
<dbReference type="SUPFAM" id="SSF51445">
    <property type="entry name" value="(Trans)glycosidases"/>
    <property type="match status" value="1"/>
</dbReference>
<evidence type="ECO:0000256" key="4">
    <source>
        <dbReference type="SAM" id="SignalP"/>
    </source>
</evidence>
<proteinExistence type="inferred from homology"/>
<dbReference type="RefSeq" id="WP_350402388.1">
    <property type="nucleotide sequence ID" value="NZ_JBELOE010000239.1"/>
</dbReference>
<feature type="domain" description="Glycoside hydrolase family 2 catalytic" evidence="6">
    <location>
        <begin position="306"/>
        <end position="508"/>
    </location>
</feature>
<dbReference type="Gene3D" id="3.20.20.80">
    <property type="entry name" value="Glycosidases"/>
    <property type="match status" value="1"/>
</dbReference>
<sequence>MIKTCFRFIYAGGWILTLMALNACSVIDSPPNMSAELPVKETKHISLAGQWGFKVDPYNKGKDENWFTNSIDKTRWDRIDVPGVWDTYDRYNDYTGTAWYHHTFEPNAKWSENQIRLVFESVYHDSEVWLNGEYLGENKLGFLSFNFDITSKLKYGQQNNLVVRVNNRFKRGAVWNWGGIRRPVTLEISPKTRIERVYVTAIPNLQTGTASLDIKTKVSSLENTQPLSVNIRILRNSQPVLEYKNGMQQPVSPAKMTVFKDNLKLTAEQVKLWHFNDPNLYYIEASLMQDGEVIHRLTDRFGIRKIEVDKNALYLNDEQVRLNGFNMVPEDRFDGNALPLSRIKEDVDLLKSLNGNLARLSGPILPKDYVNYLDEVGFLLIEEVGLWGKDRLVDPDHPLPKEWLRRLVDDHYNHPSVIAWSVGNEIGDLEKNPKVLEYVSGAIEHAKQLDPTRLGVYISYSADYQESDPTQFSDMVLFNKYGDHEERLKVVHEYHPNKPIFFSEIGTKLDGVDPNESTLDPEALFGSLHKYPYLIGMSHFAFSDYRSDWIDDKASWTTDFSQNRAWGVLTSYRQKKRSFKRIQDFYAPIDNMQLVAQNNGFVLKITPRTWNTFPAFIMRNYRVAWATERADGTLLDAGVIELPTITPSDDTFARTIKTTADFAKLNVSLLDASGFVLKEVAHFAQPPAKPKVKSVYSSRGRVYLCL</sequence>
<dbReference type="SUPFAM" id="SSF49303">
    <property type="entry name" value="beta-Galactosidase/glucuronidase domain"/>
    <property type="match status" value="1"/>
</dbReference>
<dbReference type="InterPro" id="IPR006101">
    <property type="entry name" value="Glyco_hydro_2"/>
</dbReference>
<feature type="signal peptide" evidence="4">
    <location>
        <begin position="1"/>
        <end position="23"/>
    </location>
</feature>
<dbReference type="InterPro" id="IPR013783">
    <property type="entry name" value="Ig-like_fold"/>
</dbReference>
<evidence type="ECO:0000259" key="6">
    <source>
        <dbReference type="Pfam" id="PF02836"/>
    </source>
</evidence>
<gene>
    <name evidence="8" type="ORF">ABS311_13725</name>
</gene>
<dbReference type="PANTHER" id="PTHR42732:SF1">
    <property type="entry name" value="BETA-MANNOSIDASE"/>
    <property type="match status" value="1"/>
</dbReference>
<feature type="domain" description="Glycosyl hydrolases family 2 sugar binding" evidence="7">
    <location>
        <begin position="46"/>
        <end position="186"/>
    </location>
</feature>
<dbReference type="Pfam" id="PF02837">
    <property type="entry name" value="Glyco_hydro_2_N"/>
    <property type="match status" value="1"/>
</dbReference>
<evidence type="ECO:0000256" key="2">
    <source>
        <dbReference type="ARBA" id="ARBA00022801"/>
    </source>
</evidence>
<keyword evidence="3" id="KW-0326">Glycosidase</keyword>
<evidence type="ECO:0000256" key="1">
    <source>
        <dbReference type="ARBA" id="ARBA00007401"/>
    </source>
</evidence>
<keyword evidence="4" id="KW-0732">Signal</keyword>
<dbReference type="InterPro" id="IPR051913">
    <property type="entry name" value="GH2_Domain-Containing"/>
</dbReference>
<keyword evidence="9" id="KW-1185">Reference proteome</keyword>
<dbReference type="PANTHER" id="PTHR42732">
    <property type="entry name" value="BETA-GALACTOSIDASE"/>
    <property type="match status" value="1"/>
</dbReference>
<comment type="similarity">
    <text evidence="1">Belongs to the glycosyl hydrolase 2 family.</text>
</comment>
<dbReference type="PRINTS" id="PR00132">
    <property type="entry name" value="GLHYDRLASE2"/>
</dbReference>
<comment type="caution">
    <text evidence="8">The sequence shown here is derived from an EMBL/GenBank/DDBJ whole genome shotgun (WGS) entry which is preliminary data.</text>
</comment>
<evidence type="ECO:0000259" key="5">
    <source>
        <dbReference type="Pfam" id="PF00703"/>
    </source>
</evidence>
<dbReference type="Proteomes" id="UP001467690">
    <property type="component" value="Unassembled WGS sequence"/>
</dbReference>
<dbReference type="InterPro" id="IPR006102">
    <property type="entry name" value="Ig-like_GH2"/>
</dbReference>
<accession>A0ABV1RJU0</accession>
<dbReference type="Pfam" id="PF00703">
    <property type="entry name" value="Glyco_hydro_2"/>
    <property type="match status" value="1"/>
</dbReference>
<dbReference type="Gene3D" id="2.60.120.260">
    <property type="entry name" value="Galactose-binding domain-like"/>
    <property type="match status" value="1"/>
</dbReference>
<keyword evidence="2" id="KW-0378">Hydrolase</keyword>
<dbReference type="Pfam" id="PF02836">
    <property type="entry name" value="Glyco_hydro_2_C"/>
    <property type="match status" value="1"/>
</dbReference>
<evidence type="ECO:0000313" key="8">
    <source>
        <dbReference type="EMBL" id="MER2492937.1"/>
    </source>
</evidence>
<dbReference type="InterPro" id="IPR017853">
    <property type="entry name" value="GH"/>
</dbReference>
<dbReference type="InterPro" id="IPR036156">
    <property type="entry name" value="Beta-gal/glucu_dom_sf"/>
</dbReference>
<evidence type="ECO:0000259" key="7">
    <source>
        <dbReference type="Pfam" id="PF02837"/>
    </source>
</evidence>
<feature type="chain" id="PRO_5045178132" evidence="4">
    <location>
        <begin position="24"/>
        <end position="706"/>
    </location>
</feature>
<feature type="domain" description="Glycoside hydrolase family 2 immunoglobulin-like beta-sandwich" evidence="5">
    <location>
        <begin position="192"/>
        <end position="304"/>
    </location>
</feature>
<dbReference type="InterPro" id="IPR008979">
    <property type="entry name" value="Galactose-bd-like_sf"/>
</dbReference>
<evidence type="ECO:0000256" key="3">
    <source>
        <dbReference type="ARBA" id="ARBA00023295"/>
    </source>
</evidence>